<dbReference type="InterPro" id="IPR058912">
    <property type="entry name" value="HTH_animal"/>
</dbReference>
<dbReference type="PANTHER" id="PTHR21301">
    <property type="entry name" value="REVERSE TRANSCRIPTASE"/>
    <property type="match status" value="1"/>
</dbReference>
<feature type="region of interest" description="Disordered" evidence="1">
    <location>
        <begin position="1"/>
        <end position="24"/>
    </location>
</feature>
<organism evidence="3 4">
    <name type="scientific">Rotaria magnacalcarata</name>
    <dbReference type="NCBI Taxonomy" id="392030"/>
    <lineage>
        <taxon>Eukaryota</taxon>
        <taxon>Metazoa</taxon>
        <taxon>Spiralia</taxon>
        <taxon>Gnathifera</taxon>
        <taxon>Rotifera</taxon>
        <taxon>Eurotatoria</taxon>
        <taxon>Bdelloidea</taxon>
        <taxon>Philodinida</taxon>
        <taxon>Philodinidae</taxon>
        <taxon>Rotaria</taxon>
    </lineage>
</organism>
<feature type="domain" description="Reverse transcriptase" evidence="2">
    <location>
        <begin position="769"/>
        <end position="1019"/>
    </location>
</feature>
<dbReference type="Pfam" id="PF26215">
    <property type="entry name" value="HTH_animal"/>
    <property type="match status" value="1"/>
</dbReference>
<sequence length="1212" mass="142333">MSNPPLNQSDSQQTTTTSSQPPTLEMQPYVATINEDNMVRQIDGIIRRFLTRPNHQSPYWYTLDWDAPEGTNLDYTIRLIIHEPSIISMNHNSENKSHELSHVYPDVQVHQFSQLLENQVVIEQQQQQQQQHEKKRKKKSRGNRQLQRYRAKLRKRAFDDATIAQLTNNVIVQSKHENEEEGEVFDIDCQIEPLFPLDDITKNKTDPINMNKRKRETKVITTTTEDTMLIKSFSQASISQPTTKKTCRSSKQQDLNTKTKQNHTLKNNSDKTWKDLPDYLTVPDDVFKRNLLNQVTGDQTIISQWLEDYSILQYAWKYASLTNQISYLKMEENFMEFYTSTATTEINWLSVVPKTMIIENNINWIYCKTEKNINQRRMSIQRQLHVVTSKLSEHLQQRPPLLLTSHERTVIDMNMNILSVAILAFVHKGQQRLRNQFQEKEAALKLDVKDARLVQSFYKLNPTEEQIRSAKMIWQACIDEQKTKEEVSILKQRLSTQRLSPSYSLLDHSIDNLERILAKPGFQQDKRAYFNSSRQKLITQYKYQMMTLTIQATEDLVRAHSQIINDEKKKCRRSIHNQTNDTIPILPSWPIINVDIPFTLAELKLIARLPQYITPCQSRFSRKSLDEIVDDEFKNIMSKTTACLGDHHTSASDEHAKEFFRLIKTRLYELHSAPLSHKLMARATHENQLVLSIQRKLKKTNAIIRRTDKSKIFYICSTKEFEQKAIDYMKKTGAYQEITNGINPLGNIRLLITNLLNNLKEKKSITIEQWKNMLPNRRNCELPHLYFIPKAHKIHVPLRPIMSFKGSPAINISKFLNALLAPIYLRVARKTTYISGTDLIRQLENYNKSGRLQQTTLFIIFDVTDLYTMIPRDGALHALAQFLIKYSKNRKIGNLSIDTILRLSRMVLDTNYFAYNAKYYKQIRGGAMGSPFTMVLANIYMLDWEQKLIADQESDKELYGRYIDDVFMTTNLSYVDIIKRLEEANKKDTNIKITYKVQSAVDFLDVAIENKNQQLTTSVFHKPAAESCVLPFSSDHPRYTHRNTIYCGLLRAVRFCSDVHHFDHERFNFELTLIISGYPLPFINHHFKRFFEANKAMNVWKHLDENIYQQFHRKLLYQSTRNEKRQLQINSTIDQYLPKPKIWDRQRLILHYKYESGPTIKYRRELRQLWQKYYVNTESLLKHVRLTIGTTNNPSLERRLVHKKPPFAFLSV</sequence>
<feature type="region of interest" description="Disordered" evidence="1">
    <location>
        <begin position="126"/>
        <end position="146"/>
    </location>
</feature>
<evidence type="ECO:0000259" key="2">
    <source>
        <dbReference type="PROSITE" id="PS50878"/>
    </source>
</evidence>
<dbReference type="Proteomes" id="UP000663824">
    <property type="component" value="Unassembled WGS sequence"/>
</dbReference>
<reference evidence="3" key="1">
    <citation type="submission" date="2021-02" db="EMBL/GenBank/DDBJ databases">
        <authorList>
            <person name="Nowell W R."/>
        </authorList>
    </citation>
    <scope>NUCLEOTIDE SEQUENCE</scope>
</reference>
<dbReference type="EMBL" id="CAJNRE010020197">
    <property type="protein sequence ID" value="CAF2224343.1"/>
    <property type="molecule type" value="Genomic_DNA"/>
</dbReference>
<dbReference type="PROSITE" id="PS50878">
    <property type="entry name" value="RT_POL"/>
    <property type="match status" value="1"/>
</dbReference>
<evidence type="ECO:0000313" key="4">
    <source>
        <dbReference type="Proteomes" id="UP000663824"/>
    </source>
</evidence>
<gene>
    <name evidence="3" type="ORF">MBJ925_LOCUS36547</name>
</gene>
<evidence type="ECO:0000313" key="3">
    <source>
        <dbReference type="EMBL" id="CAF2224343.1"/>
    </source>
</evidence>
<dbReference type="InterPro" id="IPR000477">
    <property type="entry name" value="RT_dom"/>
</dbReference>
<feature type="non-terminal residue" evidence="3">
    <location>
        <position position="1212"/>
    </location>
</feature>
<comment type="caution">
    <text evidence="3">The sequence shown here is derived from an EMBL/GenBank/DDBJ whole genome shotgun (WGS) entry which is preliminary data.</text>
</comment>
<proteinExistence type="predicted"/>
<dbReference type="PANTHER" id="PTHR21301:SF10">
    <property type="entry name" value="REVERSE TRANSCRIPTASE DOMAIN-CONTAINING PROTEIN"/>
    <property type="match status" value="1"/>
</dbReference>
<feature type="region of interest" description="Disordered" evidence="1">
    <location>
        <begin position="236"/>
        <end position="270"/>
    </location>
</feature>
<feature type="compositionally biased region" description="Low complexity" evidence="1">
    <location>
        <begin position="8"/>
        <end position="20"/>
    </location>
</feature>
<accession>A0A817A0X2</accession>
<feature type="compositionally biased region" description="Basic residues" evidence="1">
    <location>
        <begin position="133"/>
        <end position="146"/>
    </location>
</feature>
<name>A0A817A0X2_9BILA</name>
<dbReference type="AlphaFoldDB" id="A0A817A0X2"/>
<protein>
    <recommendedName>
        <fullName evidence="2">Reverse transcriptase domain-containing protein</fullName>
    </recommendedName>
</protein>
<evidence type="ECO:0000256" key="1">
    <source>
        <dbReference type="SAM" id="MobiDB-lite"/>
    </source>
</evidence>
<feature type="compositionally biased region" description="Polar residues" evidence="1">
    <location>
        <begin position="236"/>
        <end position="267"/>
    </location>
</feature>